<dbReference type="InterPro" id="IPR044839">
    <property type="entry name" value="NDR1-like"/>
</dbReference>
<evidence type="ECO:0000256" key="5">
    <source>
        <dbReference type="SAM" id="Phobius"/>
    </source>
</evidence>
<evidence type="ECO:0000313" key="7">
    <source>
        <dbReference type="EMBL" id="KAL3844541.1"/>
    </source>
</evidence>
<comment type="subcellular location">
    <subcellularLocation>
        <location evidence="1">Membrane</location>
        <topology evidence="1">Single-pass membrane protein</topology>
    </subcellularLocation>
</comment>
<evidence type="ECO:0000256" key="4">
    <source>
        <dbReference type="ARBA" id="ARBA00023136"/>
    </source>
</evidence>
<evidence type="ECO:0000256" key="3">
    <source>
        <dbReference type="ARBA" id="ARBA00022989"/>
    </source>
</evidence>
<dbReference type="SMART" id="SM00769">
    <property type="entry name" value="WHy"/>
    <property type="match status" value="1"/>
</dbReference>
<dbReference type="Pfam" id="PF03168">
    <property type="entry name" value="LEA_2"/>
    <property type="match status" value="1"/>
</dbReference>
<feature type="domain" description="Water stress and hypersensitive response" evidence="6">
    <location>
        <begin position="92"/>
        <end position="219"/>
    </location>
</feature>
<dbReference type="InterPro" id="IPR013990">
    <property type="entry name" value="WHy-dom"/>
</dbReference>
<reference evidence="7 8" key="1">
    <citation type="submission" date="2024-12" db="EMBL/GenBank/DDBJ databases">
        <title>The unique morphological basis and parallel evolutionary history of personate flowers in Penstemon.</title>
        <authorList>
            <person name="Depatie T.H."/>
            <person name="Wessinger C.A."/>
        </authorList>
    </citation>
    <scope>NUCLEOTIDE SEQUENCE [LARGE SCALE GENOMIC DNA]</scope>
    <source>
        <strain evidence="7">WTNN_2</strain>
        <tissue evidence="7">Leaf</tissue>
    </source>
</reference>
<dbReference type="SUPFAM" id="SSF117070">
    <property type="entry name" value="LEA14-like"/>
    <property type="match status" value="1"/>
</dbReference>
<gene>
    <name evidence="7" type="ORF">ACJIZ3_001944</name>
</gene>
<keyword evidence="8" id="KW-1185">Reference proteome</keyword>
<dbReference type="PANTHER" id="PTHR31234:SF65">
    <property type="entry name" value="LATE EMBRYOGENESIS ABUNDANT PROTEIN, LEA_2 SUBGROUP"/>
    <property type="match status" value="1"/>
</dbReference>
<feature type="transmembrane region" description="Helical" evidence="5">
    <location>
        <begin position="57"/>
        <end position="80"/>
    </location>
</feature>
<keyword evidence="2 5" id="KW-0812">Transmembrane</keyword>
<proteinExistence type="predicted"/>
<sequence length="238" mass="26843">MTEVEKKEQVKPLRPRKEDISDDMIHAAHTNIMVDTHKHDSFPIEFTTQPRSKCIKFCGCCAAIFLILVTILLVLMFTAFHVKDPILNLNLVDIEGVDVLNRTANFRPGLNLTIVAGVSIKNPNVASLKFSNTTMSVYYDGYVIGEARTPEGRARARKTVRINVTVDVMVDEVVKVPRFVSDLGVGMLPISMYMVIDGKVKIMDVIKRSVVVRMNCTMNVNVNSQMIQDWNCRRRVSL</sequence>
<dbReference type="PANTHER" id="PTHR31234">
    <property type="entry name" value="LATE EMBRYOGENESIS ABUNDANT (LEA) HYDROXYPROLINE-RICH GLYCOPROTEIN FAMILY"/>
    <property type="match status" value="1"/>
</dbReference>
<dbReference type="GO" id="GO:0016020">
    <property type="term" value="C:membrane"/>
    <property type="evidence" value="ECO:0007669"/>
    <property type="project" value="UniProtKB-SubCell"/>
</dbReference>
<evidence type="ECO:0000256" key="1">
    <source>
        <dbReference type="ARBA" id="ARBA00004167"/>
    </source>
</evidence>
<keyword evidence="3 5" id="KW-1133">Transmembrane helix</keyword>
<comment type="caution">
    <text evidence="7">The sequence shown here is derived from an EMBL/GenBank/DDBJ whole genome shotgun (WGS) entry which is preliminary data.</text>
</comment>
<organism evidence="7 8">
    <name type="scientific">Penstemon smallii</name>
    <dbReference type="NCBI Taxonomy" id="265156"/>
    <lineage>
        <taxon>Eukaryota</taxon>
        <taxon>Viridiplantae</taxon>
        <taxon>Streptophyta</taxon>
        <taxon>Embryophyta</taxon>
        <taxon>Tracheophyta</taxon>
        <taxon>Spermatophyta</taxon>
        <taxon>Magnoliopsida</taxon>
        <taxon>eudicotyledons</taxon>
        <taxon>Gunneridae</taxon>
        <taxon>Pentapetalae</taxon>
        <taxon>asterids</taxon>
        <taxon>lamiids</taxon>
        <taxon>Lamiales</taxon>
        <taxon>Plantaginaceae</taxon>
        <taxon>Cheloneae</taxon>
        <taxon>Penstemon</taxon>
    </lineage>
</organism>
<evidence type="ECO:0000259" key="6">
    <source>
        <dbReference type="SMART" id="SM00769"/>
    </source>
</evidence>
<name>A0ABD3U6I8_9LAMI</name>
<protein>
    <recommendedName>
        <fullName evidence="6">Water stress and hypersensitive response domain-containing protein</fullName>
    </recommendedName>
</protein>
<evidence type="ECO:0000313" key="8">
    <source>
        <dbReference type="Proteomes" id="UP001634393"/>
    </source>
</evidence>
<dbReference type="Gene3D" id="2.60.40.1820">
    <property type="match status" value="1"/>
</dbReference>
<keyword evidence="4 5" id="KW-0472">Membrane</keyword>
<dbReference type="InterPro" id="IPR004864">
    <property type="entry name" value="LEA_2"/>
</dbReference>
<dbReference type="Proteomes" id="UP001634393">
    <property type="component" value="Unassembled WGS sequence"/>
</dbReference>
<accession>A0ABD3U6I8</accession>
<dbReference type="EMBL" id="JBJXBP010000002">
    <property type="protein sequence ID" value="KAL3844541.1"/>
    <property type="molecule type" value="Genomic_DNA"/>
</dbReference>
<evidence type="ECO:0000256" key="2">
    <source>
        <dbReference type="ARBA" id="ARBA00022692"/>
    </source>
</evidence>
<dbReference type="AlphaFoldDB" id="A0ABD3U6I8"/>